<protein>
    <submittedName>
        <fullName evidence="1">Uncharacterized protein</fullName>
    </submittedName>
</protein>
<dbReference type="AlphaFoldDB" id="A0AAD8IL66"/>
<dbReference type="Proteomes" id="UP001237642">
    <property type="component" value="Unassembled WGS sequence"/>
</dbReference>
<organism evidence="1 2">
    <name type="scientific">Heracleum sosnowskyi</name>
    <dbReference type="NCBI Taxonomy" id="360622"/>
    <lineage>
        <taxon>Eukaryota</taxon>
        <taxon>Viridiplantae</taxon>
        <taxon>Streptophyta</taxon>
        <taxon>Embryophyta</taxon>
        <taxon>Tracheophyta</taxon>
        <taxon>Spermatophyta</taxon>
        <taxon>Magnoliopsida</taxon>
        <taxon>eudicotyledons</taxon>
        <taxon>Gunneridae</taxon>
        <taxon>Pentapetalae</taxon>
        <taxon>asterids</taxon>
        <taxon>campanulids</taxon>
        <taxon>Apiales</taxon>
        <taxon>Apiaceae</taxon>
        <taxon>Apioideae</taxon>
        <taxon>apioid superclade</taxon>
        <taxon>Tordylieae</taxon>
        <taxon>Tordyliinae</taxon>
        <taxon>Heracleum</taxon>
    </lineage>
</organism>
<sequence length="151" mass="17253">MGQAPPILTGTDVLDLLSGYENEFGNVKKKVKRIWESGRSSSIKSSDGKYHEFKAAIFDMTKQEKEIFCPLLEKAKLPYGYAANISRYVHTKERIISGYKSHDAHFVLHYLLQFAVKKTLKPEVAEPLIRLGAFLRGLWGKVIDLRDLKRI</sequence>
<proteinExistence type="predicted"/>
<evidence type="ECO:0000313" key="1">
    <source>
        <dbReference type="EMBL" id="KAK1387531.1"/>
    </source>
</evidence>
<gene>
    <name evidence="1" type="ORF">POM88_015709</name>
</gene>
<comment type="caution">
    <text evidence="1">The sequence shown here is derived from an EMBL/GenBank/DDBJ whole genome shotgun (WGS) entry which is preliminary data.</text>
</comment>
<reference evidence="1" key="1">
    <citation type="submission" date="2023-02" db="EMBL/GenBank/DDBJ databases">
        <title>Genome of toxic invasive species Heracleum sosnowskyi carries increased number of genes despite the absence of recent whole-genome duplications.</title>
        <authorList>
            <person name="Schelkunov M."/>
            <person name="Shtratnikova V."/>
            <person name="Makarenko M."/>
            <person name="Klepikova A."/>
            <person name="Omelchenko D."/>
            <person name="Novikova G."/>
            <person name="Obukhova E."/>
            <person name="Bogdanov V."/>
            <person name="Penin A."/>
            <person name="Logacheva M."/>
        </authorList>
    </citation>
    <scope>NUCLEOTIDE SEQUENCE</scope>
    <source>
        <strain evidence="1">Hsosn_3</strain>
        <tissue evidence="1">Leaf</tissue>
    </source>
</reference>
<keyword evidence="2" id="KW-1185">Reference proteome</keyword>
<evidence type="ECO:0000313" key="2">
    <source>
        <dbReference type="Proteomes" id="UP001237642"/>
    </source>
</evidence>
<dbReference type="EMBL" id="JAUIZM010000004">
    <property type="protein sequence ID" value="KAK1387531.1"/>
    <property type="molecule type" value="Genomic_DNA"/>
</dbReference>
<reference evidence="1" key="2">
    <citation type="submission" date="2023-05" db="EMBL/GenBank/DDBJ databases">
        <authorList>
            <person name="Schelkunov M.I."/>
        </authorList>
    </citation>
    <scope>NUCLEOTIDE SEQUENCE</scope>
    <source>
        <strain evidence="1">Hsosn_3</strain>
        <tissue evidence="1">Leaf</tissue>
    </source>
</reference>
<accession>A0AAD8IL66</accession>
<name>A0AAD8IL66_9APIA</name>